<organism evidence="2 3">
    <name type="scientific">Archangium minus</name>
    <dbReference type="NCBI Taxonomy" id="83450"/>
    <lineage>
        <taxon>Bacteria</taxon>
        <taxon>Pseudomonadati</taxon>
        <taxon>Myxococcota</taxon>
        <taxon>Myxococcia</taxon>
        <taxon>Myxococcales</taxon>
        <taxon>Cystobacterineae</taxon>
        <taxon>Archangiaceae</taxon>
        <taxon>Archangium</taxon>
    </lineage>
</organism>
<feature type="domain" description="PEGA" evidence="1">
    <location>
        <begin position="8"/>
        <end position="65"/>
    </location>
</feature>
<evidence type="ECO:0000313" key="3">
    <source>
        <dbReference type="Proteomes" id="UP001611383"/>
    </source>
</evidence>
<sequence>MVEFRVRPSATVFLSGQVLGDTPIPPMELPAGTYTVKFVNKTLAKTVTKSIDVSPDRPLILTINLLEE</sequence>
<keyword evidence="3" id="KW-1185">Reference proteome</keyword>
<dbReference type="Pfam" id="PF08308">
    <property type="entry name" value="PEGA"/>
    <property type="match status" value="1"/>
</dbReference>
<dbReference type="RefSeq" id="WP_395814075.1">
    <property type="nucleotide sequence ID" value="NZ_CP043494.1"/>
</dbReference>
<dbReference type="EMBL" id="CP043494">
    <property type="protein sequence ID" value="WNG43334.1"/>
    <property type="molecule type" value="Genomic_DNA"/>
</dbReference>
<name>A0ABY9WHR6_9BACT</name>
<protein>
    <submittedName>
        <fullName evidence="2">PEGA domain-containing protein</fullName>
    </submittedName>
</protein>
<dbReference type="Proteomes" id="UP001611383">
    <property type="component" value="Chromosome"/>
</dbReference>
<evidence type="ECO:0000259" key="1">
    <source>
        <dbReference type="Pfam" id="PF08308"/>
    </source>
</evidence>
<reference evidence="2 3" key="1">
    <citation type="submission" date="2019-08" db="EMBL/GenBank/DDBJ databases">
        <title>Archangium and Cystobacter genomes.</title>
        <authorList>
            <person name="Chen I.-C.K."/>
            <person name="Wielgoss S."/>
        </authorList>
    </citation>
    <scope>NUCLEOTIDE SEQUENCE [LARGE SCALE GENOMIC DNA]</scope>
    <source>
        <strain evidence="2 3">Cbm 6</strain>
    </source>
</reference>
<gene>
    <name evidence="2" type="ORF">F0U60_03910</name>
</gene>
<dbReference type="InterPro" id="IPR013229">
    <property type="entry name" value="PEGA"/>
</dbReference>
<accession>A0ABY9WHR6</accession>
<proteinExistence type="predicted"/>
<evidence type="ECO:0000313" key="2">
    <source>
        <dbReference type="EMBL" id="WNG43334.1"/>
    </source>
</evidence>